<dbReference type="AlphaFoldDB" id="A0AAD9ZF49"/>
<organism evidence="9 10">
    <name type="scientific">Lepraria neglecta</name>
    <dbReference type="NCBI Taxonomy" id="209136"/>
    <lineage>
        <taxon>Eukaryota</taxon>
        <taxon>Fungi</taxon>
        <taxon>Dikarya</taxon>
        <taxon>Ascomycota</taxon>
        <taxon>Pezizomycotina</taxon>
        <taxon>Lecanoromycetes</taxon>
        <taxon>OSLEUM clade</taxon>
        <taxon>Lecanoromycetidae</taxon>
        <taxon>Lecanorales</taxon>
        <taxon>Lecanorineae</taxon>
        <taxon>Stereocaulaceae</taxon>
        <taxon>Lepraria</taxon>
    </lineage>
</organism>
<evidence type="ECO:0000256" key="6">
    <source>
        <dbReference type="ARBA" id="ARBA00023186"/>
    </source>
</evidence>
<keyword evidence="6" id="KW-0143">Chaperone</keyword>
<accession>A0AAD9ZF49</accession>
<dbReference type="Gene3D" id="3.30.70.100">
    <property type="match status" value="1"/>
</dbReference>
<reference evidence="9" key="1">
    <citation type="submission" date="2022-11" db="EMBL/GenBank/DDBJ databases">
        <title>Chromosomal genome sequence assembly and mating type (MAT) locus characterization of the leprose asexual lichenized fungus Lepraria neglecta (Nyl.) Erichsen.</title>
        <authorList>
            <person name="Allen J.L."/>
            <person name="Pfeffer B."/>
        </authorList>
    </citation>
    <scope>NUCLEOTIDE SEQUENCE</scope>
    <source>
        <strain evidence="9">Allen 5258</strain>
    </source>
</reference>
<evidence type="ECO:0000256" key="5">
    <source>
        <dbReference type="ARBA" id="ARBA00023065"/>
    </source>
</evidence>
<dbReference type="GO" id="GO:0006825">
    <property type="term" value="P:copper ion transport"/>
    <property type="evidence" value="ECO:0007669"/>
    <property type="project" value="UniProtKB-KW"/>
</dbReference>
<evidence type="ECO:0000256" key="1">
    <source>
        <dbReference type="ARBA" id="ARBA00022448"/>
    </source>
</evidence>
<keyword evidence="2" id="KW-0479">Metal-binding</keyword>
<dbReference type="EMBL" id="JASNWA010000004">
    <property type="protein sequence ID" value="KAK3176753.1"/>
    <property type="molecule type" value="Genomic_DNA"/>
</dbReference>
<keyword evidence="10" id="KW-1185">Reference proteome</keyword>
<dbReference type="Proteomes" id="UP001276659">
    <property type="component" value="Unassembled WGS sequence"/>
</dbReference>
<dbReference type="SUPFAM" id="SSF55008">
    <property type="entry name" value="HMA, heavy metal-associated domain"/>
    <property type="match status" value="1"/>
</dbReference>
<protein>
    <recommendedName>
        <fullName evidence="8">HMA domain-containing protein</fullName>
    </recommendedName>
</protein>
<dbReference type="GO" id="GO:0046872">
    <property type="term" value="F:metal ion binding"/>
    <property type="evidence" value="ECO:0007669"/>
    <property type="project" value="UniProtKB-KW"/>
</dbReference>
<dbReference type="InterPro" id="IPR006121">
    <property type="entry name" value="HMA_dom"/>
</dbReference>
<keyword evidence="4" id="KW-0186">Copper</keyword>
<feature type="domain" description="HMA" evidence="8">
    <location>
        <begin position="5"/>
        <end position="69"/>
    </location>
</feature>
<evidence type="ECO:0000256" key="7">
    <source>
        <dbReference type="ARBA" id="ARBA00038171"/>
    </source>
</evidence>
<dbReference type="PANTHER" id="PTHR46365:SF1">
    <property type="entry name" value="COPPER TRANSPORT PROTEIN ATOX1"/>
    <property type="match status" value="1"/>
</dbReference>
<dbReference type="GO" id="GO:0016531">
    <property type="term" value="F:copper chaperone activity"/>
    <property type="evidence" value="ECO:0007669"/>
    <property type="project" value="TreeGrafter"/>
</dbReference>
<evidence type="ECO:0000259" key="8">
    <source>
        <dbReference type="PROSITE" id="PS50846"/>
    </source>
</evidence>
<name>A0AAD9ZF49_9LECA</name>
<dbReference type="FunFam" id="3.30.70.100:FF:000008">
    <property type="entry name" value="Copper transport protein ATOX1"/>
    <property type="match status" value="1"/>
</dbReference>
<keyword evidence="5" id="KW-0406">Ion transport</keyword>
<comment type="caution">
    <text evidence="9">The sequence shown here is derived from an EMBL/GenBank/DDBJ whole genome shotgun (WGS) entry which is preliminary data.</text>
</comment>
<proteinExistence type="inferred from homology"/>
<dbReference type="CDD" id="cd00371">
    <property type="entry name" value="HMA"/>
    <property type="match status" value="1"/>
</dbReference>
<dbReference type="PROSITE" id="PS50846">
    <property type="entry name" value="HMA_2"/>
    <property type="match status" value="1"/>
</dbReference>
<dbReference type="PANTHER" id="PTHR46365">
    <property type="entry name" value="COPPER TRANSPORT PROTEIN ATOX1"/>
    <property type="match status" value="1"/>
</dbReference>
<evidence type="ECO:0000256" key="3">
    <source>
        <dbReference type="ARBA" id="ARBA00022796"/>
    </source>
</evidence>
<dbReference type="Pfam" id="PF00403">
    <property type="entry name" value="HMA"/>
    <property type="match status" value="1"/>
</dbReference>
<dbReference type="InterPro" id="IPR036163">
    <property type="entry name" value="HMA_dom_sf"/>
</dbReference>
<sequence length="80" mass="8649">MAEAAHHYKFDITMTCSGCSGAVERVLKKAEGLSSYKVDLETQSADVYTDTVPYETILEKIKKTGKTVKGAEADGTIMSV</sequence>
<evidence type="ECO:0000313" key="10">
    <source>
        <dbReference type="Proteomes" id="UP001276659"/>
    </source>
</evidence>
<gene>
    <name evidence="9" type="ORF">OEA41_008078</name>
</gene>
<dbReference type="GO" id="GO:0005829">
    <property type="term" value="C:cytosol"/>
    <property type="evidence" value="ECO:0007669"/>
    <property type="project" value="TreeGrafter"/>
</dbReference>
<evidence type="ECO:0000256" key="2">
    <source>
        <dbReference type="ARBA" id="ARBA00022723"/>
    </source>
</evidence>
<dbReference type="InterPro" id="IPR051881">
    <property type="entry name" value="Copper_transport_ATOX1-like"/>
</dbReference>
<comment type="similarity">
    <text evidence="7">Belongs to the ATX1 family.</text>
</comment>
<evidence type="ECO:0000256" key="4">
    <source>
        <dbReference type="ARBA" id="ARBA00023008"/>
    </source>
</evidence>
<keyword evidence="3" id="KW-0187">Copper transport</keyword>
<keyword evidence="1" id="KW-0813">Transport</keyword>
<evidence type="ECO:0000313" key="9">
    <source>
        <dbReference type="EMBL" id="KAK3176753.1"/>
    </source>
</evidence>